<evidence type="ECO:0000256" key="1">
    <source>
        <dbReference type="SAM" id="Phobius"/>
    </source>
</evidence>
<feature type="transmembrane region" description="Helical" evidence="1">
    <location>
        <begin position="104"/>
        <end position="133"/>
    </location>
</feature>
<dbReference type="Proteomes" id="UP000268014">
    <property type="component" value="Unassembled WGS sequence"/>
</dbReference>
<keyword evidence="3" id="KW-1185">Reference proteome</keyword>
<accession>A0A0N4W9H0</accession>
<dbReference type="AlphaFoldDB" id="A0A0N4W9H0"/>
<organism evidence="4">
    <name type="scientific">Haemonchus placei</name>
    <name type="common">Barber's pole worm</name>
    <dbReference type="NCBI Taxonomy" id="6290"/>
    <lineage>
        <taxon>Eukaryota</taxon>
        <taxon>Metazoa</taxon>
        <taxon>Ecdysozoa</taxon>
        <taxon>Nematoda</taxon>
        <taxon>Chromadorea</taxon>
        <taxon>Rhabditida</taxon>
        <taxon>Rhabditina</taxon>
        <taxon>Rhabditomorpha</taxon>
        <taxon>Strongyloidea</taxon>
        <taxon>Trichostrongylidae</taxon>
        <taxon>Haemonchus</taxon>
    </lineage>
</organism>
<gene>
    <name evidence="2" type="ORF">HPLM_LOCUS6935</name>
</gene>
<dbReference type="WBParaSite" id="HPLM_0000694301-mRNA-1">
    <property type="protein sequence ID" value="HPLM_0000694301-mRNA-1"/>
    <property type="gene ID" value="HPLM_0000694301"/>
</dbReference>
<dbReference type="EMBL" id="UZAF01016571">
    <property type="protein sequence ID" value="VDO30442.1"/>
    <property type="molecule type" value="Genomic_DNA"/>
</dbReference>
<keyword evidence="1" id="KW-1133">Transmembrane helix</keyword>
<reference evidence="4" key="1">
    <citation type="submission" date="2017-02" db="UniProtKB">
        <authorList>
            <consortium name="WormBaseParasite"/>
        </authorList>
    </citation>
    <scope>IDENTIFICATION</scope>
</reference>
<reference evidence="2 3" key="2">
    <citation type="submission" date="2018-11" db="EMBL/GenBank/DDBJ databases">
        <authorList>
            <consortium name="Pathogen Informatics"/>
        </authorList>
    </citation>
    <scope>NUCLEOTIDE SEQUENCE [LARGE SCALE GENOMIC DNA]</scope>
    <source>
        <strain evidence="2 3">MHpl1</strain>
    </source>
</reference>
<evidence type="ECO:0000313" key="4">
    <source>
        <dbReference type="WBParaSite" id="HPLM_0000694301-mRNA-1"/>
    </source>
</evidence>
<evidence type="ECO:0000313" key="3">
    <source>
        <dbReference type="Proteomes" id="UP000268014"/>
    </source>
</evidence>
<evidence type="ECO:0000313" key="2">
    <source>
        <dbReference type="EMBL" id="VDO30442.1"/>
    </source>
</evidence>
<sequence>MSWTTKSVCVNSASVTANASLNLDITSFICQLRSLLYYFGEIAKLFVVGLCFRFTPQFFYQCSIRSGRLLRSCYCRHCFRLRLWGPTISGHAAWLPKSKALARLFLHHFCCAFLFLVLLIPMISHHFLVILLLHHWGSSEHFASTTLVSTAVQAHFCLSSCILQFWRFSLSAVPFLSPFRRLPRLC</sequence>
<name>A0A0N4W9H0_HAEPC</name>
<protein>
    <submittedName>
        <fullName evidence="4">G_PROTEIN_RECEP_F1_2 domain-containing protein</fullName>
    </submittedName>
</protein>
<keyword evidence="1" id="KW-0472">Membrane</keyword>
<proteinExistence type="predicted"/>
<keyword evidence="1" id="KW-0812">Transmembrane</keyword>